<dbReference type="PANTHER" id="PTHR34458">
    <property type="entry name" value="POLLEN OLE E 1 ALLERGEN AND EXTENSIN FAMILY PROTEIN-RELATED"/>
    <property type="match status" value="1"/>
</dbReference>
<accession>A0ABD3CX46</accession>
<comment type="caution">
    <text evidence="2">The sequence shown here is derived from an EMBL/GenBank/DDBJ whole genome shotgun (WGS) entry which is preliminary data.</text>
</comment>
<protein>
    <recommendedName>
        <fullName evidence="4">Pollen Ole e 1 allergen and extensin family protein</fullName>
    </recommendedName>
</protein>
<keyword evidence="3" id="KW-1185">Reference proteome</keyword>
<proteinExistence type="predicted"/>
<evidence type="ECO:0000313" key="2">
    <source>
        <dbReference type="EMBL" id="KAL3634580.1"/>
    </source>
</evidence>
<feature type="chain" id="PRO_5044879541" description="Pollen Ole e 1 allergen and extensin family protein" evidence="1">
    <location>
        <begin position="25"/>
        <end position="158"/>
    </location>
</feature>
<feature type="signal peptide" evidence="1">
    <location>
        <begin position="1"/>
        <end position="24"/>
    </location>
</feature>
<dbReference type="EMBL" id="JAVIJP010000028">
    <property type="protein sequence ID" value="KAL3634580.1"/>
    <property type="molecule type" value="Genomic_DNA"/>
</dbReference>
<dbReference type="PANTHER" id="PTHR34458:SF5">
    <property type="entry name" value="POLLEN OLE E 1 ALLERGEN AND EXTENSIN FAMILY PROTEIN"/>
    <property type="match status" value="1"/>
</dbReference>
<dbReference type="AlphaFoldDB" id="A0ABD3CX46"/>
<reference evidence="3" key="1">
    <citation type="journal article" date="2024" name="IScience">
        <title>Strigolactones Initiate the Formation of Haustorium-like Structures in Castilleja.</title>
        <authorList>
            <person name="Buerger M."/>
            <person name="Peterson D."/>
            <person name="Chory J."/>
        </authorList>
    </citation>
    <scope>NUCLEOTIDE SEQUENCE [LARGE SCALE GENOMIC DNA]</scope>
</reference>
<dbReference type="Proteomes" id="UP001632038">
    <property type="component" value="Unassembled WGS sequence"/>
</dbReference>
<evidence type="ECO:0000256" key="1">
    <source>
        <dbReference type="SAM" id="SignalP"/>
    </source>
</evidence>
<keyword evidence="1" id="KW-0732">Signal</keyword>
<name>A0ABD3CX46_9LAMI</name>
<gene>
    <name evidence="2" type="ORF">CASFOL_021634</name>
</gene>
<dbReference type="InterPro" id="IPR040404">
    <property type="entry name" value="Phylloplanin-like"/>
</dbReference>
<organism evidence="2 3">
    <name type="scientific">Castilleja foliolosa</name>
    <dbReference type="NCBI Taxonomy" id="1961234"/>
    <lineage>
        <taxon>Eukaryota</taxon>
        <taxon>Viridiplantae</taxon>
        <taxon>Streptophyta</taxon>
        <taxon>Embryophyta</taxon>
        <taxon>Tracheophyta</taxon>
        <taxon>Spermatophyta</taxon>
        <taxon>Magnoliopsida</taxon>
        <taxon>eudicotyledons</taxon>
        <taxon>Gunneridae</taxon>
        <taxon>Pentapetalae</taxon>
        <taxon>asterids</taxon>
        <taxon>lamiids</taxon>
        <taxon>Lamiales</taxon>
        <taxon>Orobanchaceae</taxon>
        <taxon>Pedicularideae</taxon>
        <taxon>Castillejinae</taxon>
        <taxon>Castilleja</taxon>
    </lineage>
</organism>
<evidence type="ECO:0008006" key="4">
    <source>
        <dbReference type="Google" id="ProtNLM"/>
    </source>
</evidence>
<sequence length="158" mass="16756">MASKLTLVLVGLLFAAIALYMSEAQTMGSPNNGFSFNLLGVQVTLYCTPDGNMGIFGLATPPFKGANVMLQCGNNQIITTSTTNSYGITYMVTNPLPIIPFFPPQSNCKLVVNTTLSSCNPTLPSTGFLQSPLGFLGTSTIENKKVANFAPSGFHYIS</sequence>
<evidence type="ECO:0000313" key="3">
    <source>
        <dbReference type="Proteomes" id="UP001632038"/>
    </source>
</evidence>